<comment type="caution">
    <text evidence="2">The sequence shown here is derived from an EMBL/GenBank/DDBJ whole genome shotgun (WGS) entry which is preliminary data.</text>
</comment>
<dbReference type="AlphaFoldDB" id="A0AAV6IS33"/>
<dbReference type="EMBL" id="JACTNZ010000009">
    <property type="protein sequence ID" value="KAG5530710.1"/>
    <property type="molecule type" value="Genomic_DNA"/>
</dbReference>
<keyword evidence="3" id="KW-1185">Reference proteome</keyword>
<evidence type="ECO:0000256" key="1">
    <source>
        <dbReference type="SAM" id="MobiDB-lite"/>
    </source>
</evidence>
<reference evidence="2" key="1">
    <citation type="submission" date="2020-08" db="EMBL/GenBank/DDBJ databases">
        <title>Plant Genome Project.</title>
        <authorList>
            <person name="Zhang R.-G."/>
        </authorList>
    </citation>
    <scope>NUCLEOTIDE SEQUENCE</scope>
    <source>
        <strain evidence="2">WSP0</strain>
        <tissue evidence="2">Leaf</tissue>
    </source>
</reference>
<feature type="compositionally biased region" description="Polar residues" evidence="1">
    <location>
        <begin position="26"/>
        <end position="39"/>
    </location>
</feature>
<feature type="compositionally biased region" description="Polar residues" evidence="1">
    <location>
        <begin position="59"/>
        <end position="93"/>
    </location>
</feature>
<gene>
    <name evidence="2" type="ORF">RHGRI_025622</name>
</gene>
<protein>
    <submittedName>
        <fullName evidence="2">Uncharacterized protein</fullName>
    </submittedName>
</protein>
<feature type="region of interest" description="Disordered" evidence="1">
    <location>
        <begin position="26"/>
        <end position="129"/>
    </location>
</feature>
<evidence type="ECO:0000313" key="3">
    <source>
        <dbReference type="Proteomes" id="UP000823749"/>
    </source>
</evidence>
<name>A0AAV6IS33_9ERIC</name>
<evidence type="ECO:0000313" key="2">
    <source>
        <dbReference type="EMBL" id="KAG5530710.1"/>
    </source>
</evidence>
<proteinExistence type="predicted"/>
<sequence length="129" mass="13927">MVATGCTQFQDPTFNLPQQGVVSSRPLSTFGIPSQSGQHQYGVPDNADKGFRMVHGTDSLGSYGSSSFQPHENQVQKPQSAGNGANQTYQSMLQFAANHPLQMPFKKKKKKENTCPPDTAEAAAIQKGQ</sequence>
<organism evidence="2 3">
    <name type="scientific">Rhododendron griersonianum</name>
    <dbReference type="NCBI Taxonomy" id="479676"/>
    <lineage>
        <taxon>Eukaryota</taxon>
        <taxon>Viridiplantae</taxon>
        <taxon>Streptophyta</taxon>
        <taxon>Embryophyta</taxon>
        <taxon>Tracheophyta</taxon>
        <taxon>Spermatophyta</taxon>
        <taxon>Magnoliopsida</taxon>
        <taxon>eudicotyledons</taxon>
        <taxon>Gunneridae</taxon>
        <taxon>Pentapetalae</taxon>
        <taxon>asterids</taxon>
        <taxon>Ericales</taxon>
        <taxon>Ericaceae</taxon>
        <taxon>Ericoideae</taxon>
        <taxon>Rhodoreae</taxon>
        <taxon>Rhododendron</taxon>
    </lineage>
</organism>
<dbReference type="Proteomes" id="UP000823749">
    <property type="component" value="Chromosome 9"/>
</dbReference>
<accession>A0AAV6IS33</accession>